<dbReference type="Proteomes" id="UP001597260">
    <property type="component" value="Unassembled WGS sequence"/>
</dbReference>
<gene>
    <name evidence="2" type="ORF">ACFQ4H_17040</name>
</gene>
<evidence type="ECO:0000256" key="1">
    <source>
        <dbReference type="SAM" id="Phobius"/>
    </source>
</evidence>
<name>A0ABW3YF43_9ACTN</name>
<protein>
    <submittedName>
        <fullName evidence="2">Uncharacterized protein</fullName>
    </submittedName>
</protein>
<keyword evidence="1" id="KW-1133">Transmembrane helix</keyword>
<evidence type="ECO:0000313" key="2">
    <source>
        <dbReference type="EMBL" id="MFD1322804.1"/>
    </source>
</evidence>
<comment type="caution">
    <text evidence="2">The sequence shown here is derived from an EMBL/GenBank/DDBJ whole genome shotgun (WGS) entry which is preliminary data.</text>
</comment>
<feature type="transmembrane region" description="Helical" evidence="1">
    <location>
        <begin position="109"/>
        <end position="131"/>
    </location>
</feature>
<organism evidence="2 3">
    <name type="scientific">Micromonospora sonneratiae</name>
    <dbReference type="NCBI Taxonomy" id="1184706"/>
    <lineage>
        <taxon>Bacteria</taxon>
        <taxon>Bacillati</taxon>
        <taxon>Actinomycetota</taxon>
        <taxon>Actinomycetes</taxon>
        <taxon>Micromonosporales</taxon>
        <taxon>Micromonosporaceae</taxon>
        <taxon>Micromonospora</taxon>
    </lineage>
</organism>
<keyword evidence="1" id="KW-0812">Transmembrane</keyword>
<keyword evidence="1" id="KW-0472">Membrane</keyword>
<feature type="transmembrane region" description="Helical" evidence="1">
    <location>
        <begin position="20"/>
        <end position="41"/>
    </location>
</feature>
<sequence>MADEDVQRLGARVQQLEALAMRWTAGVSGGLVTLGFLMPLLSTVVTDGETVQSPNLFKYAMLALSGGLDNGDTDPVTVALGVSILGLALVAGIAVWSAFAAVADAGVGAVLRVTAILGLAECFVLWVLLVAVSSNAGSQIGPGLPLLTAGWSVIAIAAFSRTYRGLLRRKGPAEADRS</sequence>
<feature type="transmembrane region" description="Helical" evidence="1">
    <location>
        <begin position="78"/>
        <end position="102"/>
    </location>
</feature>
<proteinExistence type="predicted"/>
<evidence type="ECO:0000313" key="3">
    <source>
        <dbReference type="Proteomes" id="UP001597260"/>
    </source>
</evidence>
<feature type="transmembrane region" description="Helical" evidence="1">
    <location>
        <begin position="143"/>
        <end position="160"/>
    </location>
</feature>
<dbReference type="RefSeq" id="WP_377571953.1">
    <property type="nucleotide sequence ID" value="NZ_JBHTMP010000024.1"/>
</dbReference>
<reference evidence="3" key="1">
    <citation type="journal article" date="2019" name="Int. J. Syst. Evol. Microbiol.">
        <title>The Global Catalogue of Microorganisms (GCM) 10K type strain sequencing project: providing services to taxonomists for standard genome sequencing and annotation.</title>
        <authorList>
            <consortium name="The Broad Institute Genomics Platform"/>
            <consortium name="The Broad Institute Genome Sequencing Center for Infectious Disease"/>
            <person name="Wu L."/>
            <person name="Ma J."/>
        </authorList>
    </citation>
    <scope>NUCLEOTIDE SEQUENCE [LARGE SCALE GENOMIC DNA]</scope>
    <source>
        <strain evidence="3">JCM 31037</strain>
    </source>
</reference>
<accession>A0ABW3YF43</accession>
<keyword evidence="3" id="KW-1185">Reference proteome</keyword>
<dbReference type="EMBL" id="JBHTMP010000024">
    <property type="protein sequence ID" value="MFD1322804.1"/>
    <property type="molecule type" value="Genomic_DNA"/>
</dbReference>